<evidence type="ECO:0000313" key="4">
    <source>
        <dbReference type="Proteomes" id="UP000197153"/>
    </source>
</evidence>
<dbReference type="Proteomes" id="UP000197153">
    <property type="component" value="Chromosome 4"/>
</dbReference>
<dbReference type="RefSeq" id="WP_088875545.1">
    <property type="nucleotide sequence ID" value="NZ_CP022113.1"/>
</dbReference>
<dbReference type="Gene3D" id="3.40.50.1820">
    <property type="entry name" value="alpha/beta hydrolase"/>
    <property type="match status" value="1"/>
</dbReference>
<evidence type="ECO:0000313" key="3">
    <source>
        <dbReference type="EMBL" id="ASG25167.1"/>
    </source>
</evidence>
<protein>
    <submittedName>
        <fullName evidence="3">Thioesterase type II</fullName>
    </submittedName>
</protein>
<dbReference type="SUPFAM" id="SSF53474">
    <property type="entry name" value="alpha/beta-Hydrolases"/>
    <property type="match status" value="1"/>
</dbReference>
<feature type="domain" description="Thioesterase" evidence="2">
    <location>
        <begin position="16"/>
        <end position="238"/>
    </location>
</feature>
<evidence type="ECO:0000256" key="1">
    <source>
        <dbReference type="ARBA" id="ARBA00007169"/>
    </source>
</evidence>
<reference evidence="3 4" key="1">
    <citation type="submission" date="2017-06" db="EMBL/GenBank/DDBJ databases">
        <title>Complete genome sequence of Nitrospirillum amazonense strain CBAmC, an endophytic nitrogen-fixing and plant growth-promoting bacterium, isolated from sugarcane.</title>
        <authorList>
            <person name="Schwab S."/>
            <person name="dos Santos Teixeira K.R."/>
            <person name="Simoes Araujo J.L."/>
            <person name="Soares Vidal M."/>
            <person name="Borges de Freitas H.R."/>
            <person name="Rivello Crivelaro A.L."/>
            <person name="Bueno de Camargo Nunes A."/>
            <person name="dos Santos C.M."/>
            <person name="Palmeira da Silva Rosa D."/>
            <person name="da Silva Padilha D."/>
            <person name="da Silva E."/>
            <person name="Araujo Terra L."/>
            <person name="Soares Mendes V."/>
            <person name="Farinelli L."/>
            <person name="Magalhaes Cruz L."/>
            <person name="Baldani J.I."/>
        </authorList>
    </citation>
    <scope>NUCLEOTIDE SEQUENCE [LARGE SCALE GENOMIC DNA]</scope>
    <source>
        <strain evidence="3 4">CBAmC</strain>
    </source>
</reference>
<dbReference type="InterPro" id="IPR001031">
    <property type="entry name" value="Thioesterase"/>
</dbReference>
<gene>
    <name evidence="3" type="ORF">Y958_29840</name>
</gene>
<dbReference type="InterPro" id="IPR029058">
    <property type="entry name" value="AB_hydrolase_fold"/>
</dbReference>
<dbReference type="Pfam" id="PF00975">
    <property type="entry name" value="Thioesterase"/>
    <property type="match status" value="1"/>
</dbReference>
<evidence type="ECO:0000259" key="2">
    <source>
        <dbReference type="Pfam" id="PF00975"/>
    </source>
</evidence>
<dbReference type="InterPro" id="IPR012223">
    <property type="entry name" value="TEII"/>
</dbReference>
<dbReference type="PANTHER" id="PTHR11487:SF0">
    <property type="entry name" value="S-ACYL FATTY ACID SYNTHASE THIOESTERASE, MEDIUM CHAIN"/>
    <property type="match status" value="1"/>
</dbReference>
<dbReference type="KEGG" id="nao:Y958_29840"/>
<proteinExistence type="inferred from homology"/>
<dbReference type="PANTHER" id="PTHR11487">
    <property type="entry name" value="THIOESTERASE"/>
    <property type="match status" value="1"/>
</dbReference>
<sequence length="255" mass="27395">MSWLHPLIRGTNPIGTIVAFPYGGGGLNALNFLAKGVPPGLDVWGVLLPGRPGRWQEPAATRMDQVVPPIVAALKALPRRPLVLAGHSLGAAIAHAVAEALVRVGRPPLGLVVSGRRAPHLPPNRSPVWELDDAGLDQELRRLGGTPPEVLENRDLMDLMRPLLRADFTLSDSYRVATPAPLPLELLALAGDADTTVTVEEVAAWETVRARGFQLQTMKGGHFFIQENPDDYVRLIHSLFLKNALAASSTGEPPS</sequence>
<dbReference type="GO" id="GO:0008610">
    <property type="term" value="P:lipid biosynthetic process"/>
    <property type="evidence" value="ECO:0007669"/>
    <property type="project" value="TreeGrafter"/>
</dbReference>
<keyword evidence="4" id="KW-1185">Reference proteome</keyword>
<name>A0A248K2F3_9PROT</name>
<dbReference type="AlphaFoldDB" id="A0A248K2F3"/>
<accession>A0A248K2F3</accession>
<dbReference type="EMBL" id="CP022113">
    <property type="protein sequence ID" value="ASG25167.1"/>
    <property type="molecule type" value="Genomic_DNA"/>
</dbReference>
<organism evidence="3 4">
    <name type="scientific">Nitrospirillum viridazoti CBAmc</name>
    <dbReference type="NCBI Taxonomy" id="1441467"/>
    <lineage>
        <taxon>Bacteria</taxon>
        <taxon>Pseudomonadati</taxon>
        <taxon>Pseudomonadota</taxon>
        <taxon>Alphaproteobacteria</taxon>
        <taxon>Rhodospirillales</taxon>
        <taxon>Azospirillaceae</taxon>
        <taxon>Nitrospirillum</taxon>
        <taxon>Nitrospirillum viridazoti</taxon>
    </lineage>
</organism>
<comment type="similarity">
    <text evidence="1">Belongs to the thioesterase family.</text>
</comment>